<dbReference type="Proteomes" id="UP000270046">
    <property type="component" value="Chromosome"/>
</dbReference>
<proteinExistence type="predicted"/>
<dbReference type="Pfam" id="PF13585">
    <property type="entry name" value="CHU_C"/>
    <property type="match status" value="1"/>
</dbReference>
<accession>A0A494VWX9</accession>
<name>A0A494VWX9_9SPHI</name>
<dbReference type="AlphaFoldDB" id="A0A494VWX9"/>
<dbReference type="Gene3D" id="2.120.10.30">
    <property type="entry name" value="TolB, C-terminal domain"/>
    <property type="match status" value="3"/>
</dbReference>
<dbReference type="PANTHER" id="PTHR13833:SF71">
    <property type="entry name" value="NHL DOMAIN-CONTAINING PROTEIN"/>
    <property type="match status" value="1"/>
</dbReference>
<dbReference type="SUPFAM" id="SSF63829">
    <property type="entry name" value="Calcium-dependent phosphotriesterase"/>
    <property type="match status" value="1"/>
</dbReference>
<evidence type="ECO:0000313" key="2">
    <source>
        <dbReference type="Proteomes" id="UP000270046"/>
    </source>
</evidence>
<dbReference type="SUPFAM" id="SSF101898">
    <property type="entry name" value="NHL repeat"/>
    <property type="match status" value="1"/>
</dbReference>
<evidence type="ECO:0000313" key="1">
    <source>
        <dbReference type="EMBL" id="AYL97980.1"/>
    </source>
</evidence>
<evidence type="ECO:0008006" key="3">
    <source>
        <dbReference type="Google" id="ProtNLM"/>
    </source>
</evidence>
<dbReference type="OrthoDB" id="641420at2"/>
<dbReference type="NCBIfam" id="TIGR04131">
    <property type="entry name" value="Bac_Flav_CTERM"/>
    <property type="match status" value="1"/>
</dbReference>
<protein>
    <recommendedName>
        <fullName evidence="3">Gliding motility-associated C-terminal domain-containing protein</fullName>
    </recommendedName>
</protein>
<dbReference type="InterPro" id="IPR011042">
    <property type="entry name" value="6-blade_b-propeller_TolB-like"/>
</dbReference>
<sequence>MVLCLCMHSFLFGQAPTIIPNNQPIVLKPDASGKYTFKTTGDHPVLVNDLARVINNTDSTTKLRFRPEFFDCSTTGPQTLTLTAASDGLTTTPTPGNIRLTDAAALCFDPSGNLYLGGFSSHLIRKITPDGKITIFAGGPTGTGADVFTGLGGTVGKMPRGGMICDDAGIIYFSDEDTGYIKKLMPDGTVSNFAGPFESPGALAIDKQHNLYVTLPLGFRVDKITPDGKISLLAGSTEGDKDGPGNLARFEYLYDIDVDDAGNVFVGITEFLMETRVKIKKIAPDGTVSTYFDPGKLYRPDVKDPDNAFNAGPTGLRFDRAGNMYIGDAGLLKIIDKYGKAKAVLGSTTLGYADGTGSDVRFGQLGPMDMDLCGNIYLIDETNNLIRKVTLNGTVSTVLGGGSTQLTGDIGYFSCQQSAVNIPVDVHSSPVFTSTYNNLTLQDCANLADYTIAAAIADNCPDAQVKITQSPAPGSPIYNNVPVQVTLTAIDKTGGTAIASFTVTAKYEAAPPGRSVRVSTASSKVCAGMPVTFKADVVNGDAGTTYQWLVNGVNTGPNKDTFTTTDLKDGDLVNCAATTGTGCGIPNIGTDIKVNVVPVPVIMLKANEEILAGNSITLNPTVTGSTIAAYLWAPATGLSDAGAEHPVASPEITTTYKLKVISTDGCEAESNVTVKVIIHIDIPNIFTPNGDGINDVWNIKYLDNYPNATVTVYDRNGGIVFQSKGYPKPWNGTYNGQSVPTGAYYYIIDLKDGSAIRSGNVNVLR</sequence>
<dbReference type="InterPro" id="IPR026341">
    <property type="entry name" value="T9SS_type_B"/>
</dbReference>
<organism evidence="1 2">
    <name type="scientific">Mucilaginibacter celer</name>
    <dbReference type="NCBI Taxonomy" id="2305508"/>
    <lineage>
        <taxon>Bacteria</taxon>
        <taxon>Pseudomonadati</taxon>
        <taxon>Bacteroidota</taxon>
        <taxon>Sphingobacteriia</taxon>
        <taxon>Sphingobacteriales</taxon>
        <taxon>Sphingobacteriaceae</taxon>
        <taxon>Mucilaginibacter</taxon>
    </lineage>
</organism>
<dbReference type="PANTHER" id="PTHR13833">
    <property type="match status" value="1"/>
</dbReference>
<dbReference type="KEGG" id="muh:HYN43_022995"/>
<dbReference type="InterPro" id="IPR013783">
    <property type="entry name" value="Ig-like_fold"/>
</dbReference>
<gene>
    <name evidence="1" type="ORF">HYN43_022995</name>
</gene>
<dbReference type="EMBL" id="CP032869">
    <property type="protein sequence ID" value="AYL97980.1"/>
    <property type="molecule type" value="Genomic_DNA"/>
</dbReference>
<keyword evidence="2" id="KW-1185">Reference proteome</keyword>
<reference evidence="1 2" key="1">
    <citation type="submission" date="2018-10" db="EMBL/GenBank/DDBJ databases">
        <title>Genome sequencing of Mucilaginibacter sp. HYN0043.</title>
        <authorList>
            <person name="Kim M."/>
            <person name="Yi H."/>
        </authorList>
    </citation>
    <scope>NUCLEOTIDE SEQUENCE [LARGE SCALE GENOMIC DNA]</scope>
    <source>
        <strain evidence="1 2">HYN0043</strain>
    </source>
</reference>
<dbReference type="Gene3D" id="2.60.40.10">
    <property type="entry name" value="Immunoglobulins"/>
    <property type="match status" value="1"/>
</dbReference>